<gene>
    <name evidence="1" type="ORF">A6D6_04118</name>
</gene>
<proteinExistence type="predicted"/>
<accession>A0ABQ6Y2G3</accession>
<organism evidence="1 2">
    <name type="scientific">Alcanivorax xiamenensis</name>
    <dbReference type="NCBI Taxonomy" id="1177156"/>
    <lineage>
        <taxon>Bacteria</taxon>
        <taxon>Pseudomonadati</taxon>
        <taxon>Pseudomonadota</taxon>
        <taxon>Gammaproteobacteria</taxon>
        <taxon>Oceanospirillales</taxon>
        <taxon>Alcanivoracaceae</taxon>
        <taxon>Alcanivorax</taxon>
    </lineage>
</organism>
<evidence type="ECO:0000313" key="2">
    <source>
        <dbReference type="Proteomes" id="UP000771797"/>
    </source>
</evidence>
<reference evidence="1 2" key="1">
    <citation type="submission" date="2012-09" db="EMBL/GenBank/DDBJ databases">
        <title>Genome Sequence of alkane-degrading Bacterium Alcanivorax sp. 6-D-6.</title>
        <authorList>
            <person name="Lai Q."/>
            <person name="Shao Z."/>
        </authorList>
    </citation>
    <scope>NUCLEOTIDE SEQUENCE [LARGE SCALE GENOMIC DNA]</scope>
    <source>
        <strain evidence="1 2">6-D-6</strain>
    </source>
</reference>
<dbReference type="Proteomes" id="UP000771797">
    <property type="component" value="Unassembled WGS sequence"/>
</dbReference>
<evidence type="ECO:0000313" key="1">
    <source>
        <dbReference type="EMBL" id="KAF0802205.1"/>
    </source>
</evidence>
<dbReference type="EMBL" id="AQPF01000075">
    <property type="protein sequence ID" value="KAF0802205.1"/>
    <property type="molecule type" value="Genomic_DNA"/>
</dbReference>
<sequence>MEYRIAKYKPICSDYERAKRYAECHKPPGSYKHAYEMTGKARDRALAQGRKLINMRKGTDRALDSRGKRRRVYR</sequence>
<protein>
    <submittedName>
        <fullName evidence="1">Uncharacterized protein</fullName>
    </submittedName>
</protein>
<name>A0ABQ6Y2G3_9GAMM</name>
<keyword evidence="2" id="KW-1185">Reference proteome</keyword>
<comment type="caution">
    <text evidence="1">The sequence shown here is derived from an EMBL/GenBank/DDBJ whole genome shotgun (WGS) entry which is preliminary data.</text>
</comment>